<protein>
    <submittedName>
        <fullName evidence="5">Shikimate dehydrogenase</fullName>
    </submittedName>
</protein>
<comment type="pathway">
    <text evidence="1">Metabolic intermediate biosynthesis; chorismate biosynthesis; chorismate from D-erythrose 4-phosphate and phosphoenolpyruvate: step 4/7.</text>
</comment>
<dbReference type="GO" id="GO:0005829">
    <property type="term" value="C:cytosol"/>
    <property type="evidence" value="ECO:0007669"/>
    <property type="project" value="TreeGrafter"/>
</dbReference>
<comment type="caution">
    <text evidence="5">The sequence shown here is derived from an EMBL/GenBank/DDBJ whole genome shotgun (WGS) entry which is preliminary data.</text>
</comment>
<dbReference type="GO" id="GO:0004764">
    <property type="term" value="F:shikimate 3-dehydrogenase (NADP+) activity"/>
    <property type="evidence" value="ECO:0007669"/>
    <property type="project" value="InterPro"/>
</dbReference>
<reference evidence="6 8" key="2">
    <citation type="submission" date="2024-01" db="EMBL/GenBank/DDBJ databases">
        <title>Maribacter spp. originated from different algae showed divergent polysaccharides utilization ability.</title>
        <authorList>
            <person name="Wang H."/>
            <person name="Wu Y."/>
        </authorList>
    </citation>
    <scope>NUCLEOTIDE SEQUENCE [LARGE SCALE GENOMIC DNA]</scope>
    <source>
        <strain evidence="6 8">KPT27_14</strain>
    </source>
</reference>
<evidence type="ECO:0000256" key="2">
    <source>
        <dbReference type="ARBA" id="ARBA00023002"/>
    </source>
</evidence>
<dbReference type="AlphaFoldDB" id="A0A5B2TLW7"/>
<dbReference type="GO" id="GO:0019632">
    <property type="term" value="P:shikimate metabolic process"/>
    <property type="evidence" value="ECO:0007669"/>
    <property type="project" value="TreeGrafter"/>
</dbReference>
<keyword evidence="2" id="KW-0560">Oxidoreductase</keyword>
<keyword evidence="3" id="KW-0028">Amino-acid biosynthesis</keyword>
<evidence type="ECO:0000313" key="6">
    <source>
        <dbReference type="EMBL" id="MEE1974116.1"/>
    </source>
</evidence>
<dbReference type="InterPro" id="IPR022893">
    <property type="entry name" value="Shikimate_DH_fam"/>
</dbReference>
<dbReference type="PANTHER" id="PTHR21089:SF1">
    <property type="entry name" value="BIFUNCTIONAL 3-DEHYDROQUINATE DEHYDRATASE_SHIKIMATE DEHYDROGENASE, CHLOROPLASTIC"/>
    <property type="match status" value="1"/>
</dbReference>
<sequence length="253" mass="28424">MEKTGNGLHRFGLVGRNISYSFSRGYFSKKFEALGLDSHRYENFDIPSIADFESVISNTENLIGLNVTIPYKREVLPFLDALDASAAEIGAVNTIKIRGNHLKGYNTDAYGFQKSLEPFLKTYHKKALILGTGGASKAIAFVLKQLGIQFSFVSRKSKSGDFTYEELSEEIIKEHLLIINCTPLGTFPNIMDKPALPYAYLGPKHLLFDLIYNPEKTEFLRLGEAQGAVILNGLKMLELQAERAWEIWNAKDY</sequence>
<dbReference type="SUPFAM" id="SSF53223">
    <property type="entry name" value="Aminoacid dehydrogenase-like, N-terminal domain"/>
    <property type="match status" value="1"/>
</dbReference>
<organism evidence="5 7">
    <name type="scientific">Maribacter flavus</name>
    <dbReference type="NCBI Taxonomy" id="1658664"/>
    <lineage>
        <taxon>Bacteria</taxon>
        <taxon>Pseudomonadati</taxon>
        <taxon>Bacteroidota</taxon>
        <taxon>Flavobacteriia</taxon>
        <taxon>Flavobacteriales</taxon>
        <taxon>Flavobacteriaceae</taxon>
        <taxon>Maribacter</taxon>
    </lineage>
</organism>
<dbReference type="Gene3D" id="3.40.50.10860">
    <property type="entry name" value="Leucine Dehydrogenase, chain A, domain 1"/>
    <property type="match status" value="1"/>
</dbReference>
<dbReference type="GO" id="GO:0009423">
    <property type="term" value="P:chorismate biosynthetic process"/>
    <property type="evidence" value="ECO:0007669"/>
    <property type="project" value="TreeGrafter"/>
</dbReference>
<evidence type="ECO:0000313" key="5">
    <source>
        <dbReference type="EMBL" id="KAA2215386.1"/>
    </source>
</evidence>
<dbReference type="EMBL" id="VUOE01000005">
    <property type="protein sequence ID" value="KAA2215386.1"/>
    <property type="molecule type" value="Genomic_DNA"/>
</dbReference>
<dbReference type="InterPro" id="IPR046346">
    <property type="entry name" value="Aminoacid_DH-like_N_sf"/>
</dbReference>
<evidence type="ECO:0000259" key="4">
    <source>
        <dbReference type="Pfam" id="PF08501"/>
    </source>
</evidence>
<dbReference type="InterPro" id="IPR013708">
    <property type="entry name" value="Shikimate_DH-bd_N"/>
</dbReference>
<name>A0A5B2TLW7_9FLAO</name>
<feature type="domain" description="Shikimate dehydrogenase substrate binding N-terminal" evidence="4">
    <location>
        <begin position="13"/>
        <end position="95"/>
    </location>
</feature>
<reference evidence="5 7" key="1">
    <citation type="submission" date="2019-09" db="EMBL/GenBank/DDBJ databases">
        <authorList>
            <person name="Khan S.A."/>
            <person name="Jeon C.O."/>
            <person name="Chun B.H."/>
            <person name="Jeong S.E."/>
        </authorList>
    </citation>
    <scope>NUCLEOTIDE SEQUENCE [LARGE SCALE GENOMIC DNA]</scope>
    <source>
        <strain evidence="5 7">KCTC 42508</strain>
    </source>
</reference>
<dbReference type="EMBL" id="JAZDDF010000012">
    <property type="protein sequence ID" value="MEE1974116.1"/>
    <property type="molecule type" value="Genomic_DNA"/>
</dbReference>
<evidence type="ECO:0000313" key="8">
    <source>
        <dbReference type="Proteomes" id="UP001343698"/>
    </source>
</evidence>
<dbReference type="Pfam" id="PF08501">
    <property type="entry name" value="Shikimate_dh_N"/>
    <property type="match status" value="1"/>
</dbReference>
<dbReference type="GO" id="GO:0050661">
    <property type="term" value="F:NADP binding"/>
    <property type="evidence" value="ECO:0007669"/>
    <property type="project" value="TreeGrafter"/>
</dbReference>
<dbReference type="CDD" id="cd01065">
    <property type="entry name" value="NAD_bind_Shikimate_DH"/>
    <property type="match status" value="1"/>
</dbReference>
<evidence type="ECO:0000256" key="3">
    <source>
        <dbReference type="ARBA" id="ARBA00023141"/>
    </source>
</evidence>
<proteinExistence type="predicted"/>
<dbReference type="PANTHER" id="PTHR21089">
    <property type="entry name" value="SHIKIMATE DEHYDROGENASE"/>
    <property type="match status" value="1"/>
</dbReference>
<accession>A0A5B2TLW7</accession>
<dbReference type="InterPro" id="IPR036291">
    <property type="entry name" value="NAD(P)-bd_dom_sf"/>
</dbReference>
<dbReference type="Proteomes" id="UP000323188">
    <property type="component" value="Unassembled WGS sequence"/>
</dbReference>
<dbReference type="Gene3D" id="3.40.50.720">
    <property type="entry name" value="NAD(P)-binding Rossmann-like Domain"/>
    <property type="match status" value="1"/>
</dbReference>
<dbReference type="GO" id="GO:0009073">
    <property type="term" value="P:aromatic amino acid family biosynthetic process"/>
    <property type="evidence" value="ECO:0007669"/>
    <property type="project" value="UniProtKB-KW"/>
</dbReference>
<gene>
    <name evidence="5" type="ORF">F0361_18530</name>
    <name evidence="6" type="ORF">V1H85_16775</name>
</gene>
<keyword evidence="8" id="KW-1185">Reference proteome</keyword>
<dbReference type="SUPFAM" id="SSF51735">
    <property type="entry name" value="NAD(P)-binding Rossmann-fold domains"/>
    <property type="match status" value="1"/>
</dbReference>
<keyword evidence="3" id="KW-0057">Aromatic amino acid biosynthesis</keyword>
<dbReference type="RefSeq" id="WP_154920881.1">
    <property type="nucleotide sequence ID" value="NZ_JAZDDF010000012.1"/>
</dbReference>
<evidence type="ECO:0000256" key="1">
    <source>
        <dbReference type="ARBA" id="ARBA00004871"/>
    </source>
</evidence>
<dbReference type="Proteomes" id="UP001343698">
    <property type="component" value="Unassembled WGS sequence"/>
</dbReference>
<evidence type="ECO:0000313" key="7">
    <source>
        <dbReference type="Proteomes" id="UP000323188"/>
    </source>
</evidence>